<evidence type="ECO:0000313" key="12">
    <source>
        <dbReference type="EMBL" id="NYE83681.1"/>
    </source>
</evidence>
<evidence type="ECO:0000256" key="7">
    <source>
        <dbReference type="ARBA" id="ARBA00023136"/>
    </source>
</evidence>
<evidence type="ECO:0000256" key="9">
    <source>
        <dbReference type="ARBA" id="ARBA00093659"/>
    </source>
</evidence>
<dbReference type="InterPro" id="IPR006685">
    <property type="entry name" value="MscS_channel_2nd"/>
</dbReference>
<dbReference type="Pfam" id="PF00924">
    <property type="entry name" value="MS_channel_2nd"/>
    <property type="match status" value="1"/>
</dbReference>
<protein>
    <recommendedName>
        <fullName evidence="8">Mechanosensing system component YbdG</fullName>
    </recommendedName>
    <alternativeName>
        <fullName evidence="9">Mechanosensitive channel homolog YbdG</fullName>
    </alternativeName>
</protein>
<feature type="transmembrane region" description="Helical" evidence="10">
    <location>
        <begin position="143"/>
        <end position="159"/>
    </location>
</feature>
<keyword evidence="2" id="KW-1003">Cell membrane</keyword>
<dbReference type="PANTHER" id="PTHR30414">
    <property type="entry name" value="MINICONDUCTANCE MECHANOSENSITIVE CHANNEL YBDG"/>
    <property type="match status" value="1"/>
</dbReference>
<dbReference type="RefSeq" id="WP_257022002.1">
    <property type="nucleotide sequence ID" value="NZ_JACBYR010000001.1"/>
</dbReference>
<dbReference type="GO" id="GO:0008381">
    <property type="term" value="F:mechanosensitive monoatomic ion channel activity"/>
    <property type="evidence" value="ECO:0007669"/>
    <property type="project" value="InterPro"/>
</dbReference>
<keyword evidence="3" id="KW-0997">Cell inner membrane</keyword>
<evidence type="ECO:0000313" key="13">
    <source>
        <dbReference type="Proteomes" id="UP000542125"/>
    </source>
</evidence>
<evidence type="ECO:0000256" key="3">
    <source>
        <dbReference type="ARBA" id="ARBA00022519"/>
    </source>
</evidence>
<dbReference type="PANTHER" id="PTHR30414:SF0">
    <property type="entry name" value="MINICONDUCTANCE MECHANOSENSITIVE CHANNEL YBDG"/>
    <property type="match status" value="1"/>
</dbReference>
<dbReference type="InterPro" id="IPR023408">
    <property type="entry name" value="MscS_beta-dom_sf"/>
</dbReference>
<feature type="transmembrane region" description="Helical" evidence="10">
    <location>
        <begin position="119"/>
        <end position="137"/>
    </location>
</feature>
<keyword evidence="6" id="KW-0346">Stress response</keyword>
<comment type="caution">
    <text evidence="12">The sequence shown here is derived from an EMBL/GenBank/DDBJ whole genome shotgun (WGS) entry which is preliminary data.</text>
</comment>
<evidence type="ECO:0000256" key="6">
    <source>
        <dbReference type="ARBA" id="ARBA00023016"/>
    </source>
</evidence>
<dbReference type="AlphaFoldDB" id="A0A7Y9IV80"/>
<keyword evidence="4 10" id="KW-0812">Transmembrane</keyword>
<comment type="subcellular location">
    <subcellularLocation>
        <location evidence="1">Cell inner membrane</location>
        <topology evidence="1">Multi-pass membrane protein</topology>
    </subcellularLocation>
</comment>
<dbReference type="InterPro" id="IPR030192">
    <property type="entry name" value="YbdG"/>
</dbReference>
<keyword evidence="7 10" id="KW-0472">Membrane</keyword>
<evidence type="ECO:0000256" key="1">
    <source>
        <dbReference type="ARBA" id="ARBA00004429"/>
    </source>
</evidence>
<keyword evidence="13" id="KW-1185">Reference proteome</keyword>
<evidence type="ECO:0000259" key="11">
    <source>
        <dbReference type="Pfam" id="PF00924"/>
    </source>
</evidence>
<dbReference type="SUPFAM" id="SSF50182">
    <property type="entry name" value="Sm-like ribonucleoproteins"/>
    <property type="match status" value="1"/>
</dbReference>
<keyword evidence="5 10" id="KW-1133">Transmembrane helix</keyword>
<dbReference type="Proteomes" id="UP000542125">
    <property type="component" value="Unassembled WGS sequence"/>
</dbReference>
<organism evidence="12 13">
    <name type="scientific">Pigmentiphaga litoralis</name>
    <dbReference type="NCBI Taxonomy" id="516702"/>
    <lineage>
        <taxon>Bacteria</taxon>
        <taxon>Pseudomonadati</taxon>
        <taxon>Pseudomonadota</taxon>
        <taxon>Betaproteobacteria</taxon>
        <taxon>Burkholderiales</taxon>
        <taxon>Alcaligenaceae</taxon>
        <taxon>Pigmentiphaga</taxon>
    </lineage>
</organism>
<evidence type="ECO:0000256" key="5">
    <source>
        <dbReference type="ARBA" id="ARBA00022989"/>
    </source>
</evidence>
<evidence type="ECO:0000256" key="2">
    <source>
        <dbReference type="ARBA" id="ARBA00022475"/>
    </source>
</evidence>
<name>A0A7Y9IV80_9BURK</name>
<accession>A0A7Y9IV80</accession>
<dbReference type="Gene3D" id="2.30.30.60">
    <property type="match status" value="1"/>
</dbReference>
<evidence type="ECO:0000256" key="10">
    <source>
        <dbReference type="SAM" id="Phobius"/>
    </source>
</evidence>
<evidence type="ECO:0000256" key="8">
    <source>
        <dbReference type="ARBA" id="ARBA00093630"/>
    </source>
</evidence>
<reference evidence="12 13" key="1">
    <citation type="submission" date="2020-07" db="EMBL/GenBank/DDBJ databases">
        <title>Genomic Encyclopedia of Type Strains, Phase IV (KMG-V): Genome sequencing to study the core and pangenomes of soil and plant-associated prokaryotes.</title>
        <authorList>
            <person name="Whitman W."/>
        </authorList>
    </citation>
    <scope>NUCLEOTIDE SEQUENCE [LARGE SCALE GENOMIC DNA]</scope>
    <source>
        <strain evidence="12 13">SAS40</strain>
    </source>
</reference>
<feature type="transmembrane region" description="Helical" evidence="10">
    <location>
        <begin position="78"/>
        <end position="98"/>
    </location>
</feature>
<sequence>MVALVLVAALAYVIVHRVVQRVMRELLTRLSLGNWDDALTRHGFYKRLAQMAPPVVFQFGILAVPDLTIAATEVLRNLALAATLLFGMLMLSAAMNAANDAFATSTRAHTRSIKGYLQLSKIVLWAFGTIVIVATVIDRSPLLLLSGLGAMSAVLLLVFKDTLLSFVASVQLTSNDMLRVGDWIEMPQVGADGFVIDIALHTVKVENWDKTITTIPTYRLFSDSFRNWRTMFTSGGRRIKRTIRLDAGSVRFLRDGEMEQLRRFRLLGEYLDQKQKAITEANQELGEPGHDPVNQRRLTNLGTFRAYTEAYLKQHPGINTSMILMVRMLEPGDKGIPIELYCFTASTAWVSYEQVQGDIFDHLLAILPELGLRLYQSPAGNDLVTAFADRSASPSMHARVEDRQERLAG</sequence>
<dbReference type="EMBL" id="JACBYR010000001">
    <property type="protein sequence ID" value="NYE83681.1"/>
    <property type="molecule type" value="Genomic_DNA"/>
</dbReference>
<dbReference type="FunFam" id="2.30.30.60:FF:000002">
    <property type="entry name" value="Mechanosensitive ion channel family protein"/>
    <property type="match status" value="1"/>
</dbReference>
<feature type="domain" description="Mechanosensitive ion channel MscS" evidence="11">
    <location>
        <begin position="161"/>
        <end position="229"/>
    </location>
</feature>
<dbReference type="GO" id="GO:0071470">
    <property type="term" value="P:cellular response to osmotic stress"/>
    <property type="evidence" value="ECO:0007669"/>
    <property type="project" value="InterPro"/>
</dbReference>
<gene>
    <name evidence="12" type="ORF">FHW18_002952</name>
</gene>
<evidence type="ECO:0000256" key="4">
    <source>
        <dbReference type="ARBA" id="ARBA00022692"/>
    </source>
</evidence>
<dbReference type="InterPro" id="IPR010920">
    <property type="entry name" value="LSM_dom_sf"/>
</dbReference>
<dbReference type="GO" id="GO:0005886">
    <property type="term" value="C:plasma membrane"/>
    <property type="evidence" value="ECO:0007669"/>
    <property type="project" value="UniProtKB-SubCell"/>
</dbReference>
<proteinExistence type="predicted"/>